<keyword evidence="2" id="KW-1133">Transmembrane helix</keyword>
<keyword evidence="2" id="KW-0812">Transmembrane</keyword>
<name>A0A0E0AK16_9ORYZ</name>
<protein>
    <submittedName>
        <fullName evidence="3">Uncharacterized protein</fullName>
    </submittedName>
</protein>
<feature type="transmembrane region" description="Helical" evidence="2">
    <location>
        <begin position="84"/>
        <end position="102"/>
    </location>
</feature>
<evidence type="ECO:0000256" key="1">
    <source>
        <dbReference type="SAM" id="MobiDB-lite"/>
    </source>
</evidence>
<evidence type="ECO:0000313" key="4">
    <source>
        <dbReference type="Proteomes" id="UP000026961"/>
    </source>
</evidence>
<organism evidence="3">
    <name type="scientific">Oryza glumipatula</name>
    <dbReference type="NCBI Taxonomy" id="40148"/>
    <lineage>
        <taxon>Eukaryota</taxon>
        <taxon>Viridiplantae</taxon>
        <taxon>Streptophyta</taxon>
        <taxon>Embryophyta</taxon>
        <taxon>Tracheophyta</taxon>
        <taxon>Spermatophyta</taxon>
        <taxon>Magnoliopsida</taxon>
        <taxon>Liliopsida</taxon>
        <taxon>Poales</taxon>
        <taxon>Poaceae</taxon>
        <taxon>BOP clade</taxon>
        <taxon>Oryzoideae</taxon>
        <taxon>Oryzeae</taxon>
        <taxon>Oryzinae</taxon>
        <taxon>Oryza</taxon>
    </lineage>
</organism>
<dbReference type="HOGENOM" id="CLU_1828327_0_0_1"/>
<dbReference type="EnsemblPlants" id="OGLUM07G14420.1">
    <property type="protein sequence ID" value="OGLUM07G14420.1"/>
    <property type="gene ID" value="OGLUM07G14420"/>
</dbReference>
<reference evidence="3" key="2">
    <citation type="submission" date="2018-05" db="EMBL/GenBank/DDBJ databases">
        <title>OgluRS3 (Oryza glumaepatula Reference Sequence Version 3).</title>
        <authorList>
            <person name="Zhang J."/>
            <person name="Kudrna D."/>
            <person name="Lee S."/>
            <person name="Talag J."/>
            <person name="Welchert J."/>
            <person name="Wing R.A."/>
        </authorList>
    </citation>
    <scope>NUCLEOTIDE SEQUENCE [LARGE SCALE GENOMIC DNA]</scope>
</reference>
<feature type="region of interest" description="Disordered" evidence="1">
    <location>
        <begin position="1"/>
        <end position="41"/>
    </location>
</feature>
<keyword evidence="4" id="KW-1185">Reference proteome</keyword>
<evidence type="ECO:0000313" key="3">
    <source>
        <dbReference type="EnsemblPlants" id="OGLUM07G14420.1"/>
    </source>
</evidence>
<evidence type="ECO:0000256" key="2">
    <source>
        <dbReference type="SAM" id="Phobius"/>
    </source>
</evidence>
<dbReference type="Gramene" id="OGLUM07G14420.1">
    <property type="protein sequence ID" value="OGLUM07G14420.1"/>
    <property type="gene ID" value="OGLUM07G14420"/>
</dbReference>
<accession>A0A0E0AK16</accession>
<dbReference type="AlphaFoldDB" id="A0A0E0AK16"/>
<dbReference type="Proteomes" id="UP000026961">
    <property type="component" value="Chromosome 7"/>
</dbReference>
<proteinExistence type="predicted"/>
<keyword evidence="2" id="KW-0472">Membrane</keyword>
<sequence length="141" mass="15136">MARQPRHAHTRDGTGRCCATGTVPRHGAARPDRFRASVPRRRSPRPCAAALYHAAALPGCGSEQCRTAVLRDRRSRRMKARHRLGLAFPSCGGAAALLGHGGDGAAMLPLRRQSPLVTTFSPGVWQSAIMQSPSKISYAEV</sequence>
<reference evidence="3" key="1">
    <citation type="submission" date="2015-04" db="UniProtKB">
        <authorList>
            <consortium name="EnsemblPlants"/>
        </authorList>
    </citation>
    <scope>IDENTIFICATION</scope>
</reference>